<feature type="compositionally biased region" description="Polar residues" evidence="1">
    <location>
        <begin position="60"/>
        <end position="76"/>
    </location>
</feature>
<proteinExistence type="predicted"/>
<evidence type="ECO:0000256" key="1">
    <source>
        <dbReference type="SAM" id="MobiDB-lite"/>
    </source>
</evidence>
<protein>
    <submittedName>
        <fullName evidence="2">Uncharacterized protein</fullName>
    </submittedName>
</protein>
<feature type="region of interest" description="Disordered" evidence="1">
    <location>
        <begin position="52"/>
        <end position="83"/>
    </location>
</feature>
<sequence>MVDARGRCERKTSQCTRFQDTPICCQLGRLVLSSGVEESFVQNNGAISFHRRNSPRLDISSHTTSPQNGRNNTPDNGTGVLGQQLVGSRRLRRCTPNRLRHGEVRT</sequence>
<dbReference type="AlphaFoldDB" id="A0A7R9DNH2"/>
<evidence type="ECO:0000313" key="2">
    <source>
        <dbReference type="EMBL" id="CAD7418021.1"/>
    </source>
</evidence>
<reference evidence="2" key="1">
    <citation type="submission" date="2020-11" db="EMBL/GenBank/DDBJ databases">
        <authorList>
            <person name="Tran Van P."/>
        </authorList>
    </citation>
    <scope>NUCLEOTIDE SEQUENCE</scope>
</reference>
<accession>A0A7R9DNH2</accession>
<dbReference type="EMBL" id="OC333683">
    <property type="protein sequence ID" value="CAD7418021.1"/>
    <property type="molecule type" value="Genomic_DNA"/>
</dbReference>
<organism evidence="2">
    <name type="scientific">Timema cristinae</name>
    <name type="common">Walking stick</name>
    <dbReference type="NCBI Taxonomy" id="61476"/>
    <lineage>
        <taxon>Eukaryota</taxon>
        <taxon>Metazoa</taxon>
        <taxon>Ecdysozoa</taxon>
        <taxon>Arthropoda</taxon>
        <taxon>Hexapoda</taxon>
        <taxon>Insecta</taxon>
        <taxon>Pterygota</taxon>
        <taxon>Neoptera</taxon>
        <taxon>Polyneoptera</taxon>
        <taxon>Phasmatodea</taxon>
        <taxon>Timematodea</taxon>
        <taxon>Timematoidea</taxon>
        <taxon>Timematidae</taxon>
        <taxon>Timema</taxon>
    </lineage>
</organism>
<gene>
    <name evidence="2" type="ORF">TCEB3V08_LOCUS13153</name>
</gene>
<name>A0A7R9DNH2_TIMCR</name>